<dbReference type="EMBL" id="JAIVEX010000006">
    <property type="protein sequence ID" value="MDB0522491.1"/>
    <property type="molecule type" value="Genomic_DNA"/>
</dbReference>
<dbReference type="AlphaFoldDB" id="A0AAE3T3T1"/>
<dbReference type="Proteomes" id="UP001143674">
    <property type="component" value="Unassembled WGS sequence"/>
</dbReference>
<evidence type="ECO:0000256" key="1">
    <source>
        <dbReference type="SAM" id="MobiDB-lite"/>
    </source>
</evidence>
<feature type="region of interest" description="Disordered" evidence="1">
    <location>
        <begin position="323"/>
        <end position="348"/>
    </location>
</feature>
<proteinExistence type="predicted"/>
<organism evidence="2 3">
    <name type="scientific">Ralstonia solanacearum</name>
    <name type="common">Pseudomonas solanacearum</name>
    <dbReference type="NCBI Taxonomy" id="305"/>
    <lineage>
        <taxon>Bacteria</taxon>
        <taxon>Pseudomonadati</taxon>
        <taxon>Pseudomonadota</taxon>
        <taxon>Betaproteobacteria</taxon>
        <taxon>Burkholderiales</taxon>
        <taxon>Burkholderiaceae</taxon>
        <taxon>Ralstonia</taxon>
        <taxon>Ralstonia solanacearum species complex</taxon>
    </lineage>
</organism>
<dbReference type="SUPFAM" id="SSF56059">
    <property type="entry name" value="Glutathione synthetase ATP-binding domain-like"/>
    <property type="match status" value="1"/>
</dbReference>
<evidence type="ECO:0000313" key="3">
    <source>
        <dbReference type="Proteomes" id="UP001143674"/>
    </source>
</evidence>
<accession>A0AAE3T3T1</accession>
<sequence length="348" mass="39445">MFFFTQILEHLKPITTWARANQAATLLYPDSFALGVKKDGLNLLLNPRFVTVINGQWGYTSSYHNHECGFVGWLPYSTKRWQLSSEKLAFKQYAATHALPTPRHWFDGPCQAENFVIKPTRGSFGHGIRGPFRADEYDQVSNTLADGEYFEEYVIGRSTKIWYWSGVPYAMEAFSPPMLYGDGRRTLHEIASTRRGTFERAHDLSSAQAMLSWQRLTPDAILPDGAAALIDFRHVSAYDPIVLRDRDSLSLAAPDLRTQAQHIGHVLHLGIPEQMRANTLFTVDAVLDAHDRLWLLEMNSNPVVHPKVYGAMLDEVFTMHRQNQQVDRGAGDRQTTNSSQPVRSLDQP</sequence>
<comment type="caution">
    <text evidence="2">The sequence shown here is derived from an EMBL/GenBank/DDBJ whole genome shotgun (WGS) entry which is preliminary data.</text>
</comment>
<feature type="compositionally biased region" description="Polar residues" evidence="1">
    <location>
        <begin position="333"/>
        <end position="348"/>
    </location>
</feature>
<reference evidence="2" key="1">
    <citation type="submission" date="2021-09" db="EMBL/GenBank/DDBJ databases">
        <title>Genomic analysis of Ralstonia spp.</title>
        <authorList>
            <person name="Aburjaile F."/>
            <person name="Ariute J.C."/>
            <person name="Pais A.K.L."/>
            <person name="Albuquerque G.M.R."/>
            <person name="Silva A.M.F."/>
            <person name="Brenig B."/>
            <person name="Azevedo V."/>
            <person name="Matiuzzi M."/>
            <person name="Ramos R."/>
            <person name="Goes-Neto A."/>
            <person name="Soares S."/>
            <person name="Iseppon A.M.B."/>
            <person name="Souza E."/>
            <person name="Gama M."/>
        </authorList>
    </citation>
    <scope>NUCLEOTIDE SEQUENCE</scope>
    <source>
        <strain evidence="2">B4</strain>
    </source>
</reference>
<name>A0AAE3T3T1_RALSL</name>
<gene>
    <name evidence="2" type="ORF">LBW55_12845</name>
</gene>
<protein>
    <recommendedName>
        <fullName evidence="4">ATP-grasp domain-containing protein</fullName>
    </recommendedName>
</protein>
<evidence type="ECO:0008006" key="4">
    <source>
        <dbReference type="Google" id="ProtNLM"/>
    </source>
</evidence>
<evidence type="ECO:0000313" key="2">
    <source>
        <dbReference type="EMBL" id="MDB0522491.1"/>
    </source>
</evidence>
<dbReference type="RefSeq" id="WP_184849895.1">
    <property type="nucleotide sequence ID" value="NZ_JABZEH010000001.1"/>
</dbReference>